<feature type="region of interest" description="Disordered" evidence="1">
    <location>
        <begin position="225"/>
        <end position="280"/>
    </location>
</feature>
<dbReference type="Gene3D" id="3.40.50.1820">
    <property type="entry name" value="alpha/beta hydrolase"/>
    <property type="match status" value="1"/>
</dbReference>
<comment type="caution">
    <text evidence="3">The sequence shown here is derived from an EMBL/GenBank/DDBJ whole genome shotgun (WGS) entry which is preliminary data.</text>
</comment>
<dbReference type="Proteomes" id="UP001530315">
    <property type="component" value="Unassembled WGS sequence"/>
</dbReference>
<dbReference type="InterPro" id="IPR029058">
    <property type="entry name" value="AB_hydrolase_fold"/>
</dbReference>
<name>A0ABD3QG19_9STRA</name>
<sequence>MRLRMREREIERESLIRHRGSFVKSFSVLTLAFLSVAAASATALADALPYGGWRRRAAWGASSYDVDDVDVDGGWHGRAGAFLSVAAFGLALIAFGDAGSADFDDMRRDVMDALAWLDDNRARLGLLPADDDDDDDEEEEEEGSTSSTKKKKKRSGGKRRRRGGIFVFGGYSSGGHVAATVTQDAALWRDRDLPDPHVHCDSMLYISPVLSTRAYDDVIRGEARRDPPMALSSPSSPPPPPQSSTSSESESRFSVEGGSSSSSRARSSSSSSSSSSSIPPTWLTDQVVRAVFGRRAAAAVPSPIHTYDRSPPVPHVFLGCRHEMFGLAWLDTFFCSYQYSRLLNGMGIDSRYRAVRSDHWNILRSSELRDALREELGRIERGCHEGKAR</sequence>
<dbReference type="AlphaFoldDB" id="A0ABD3QG19"/>
<evidence type="ECO:0000256" key="2">
    <source>
        <dbReference type="SAM" id="Phobius"/>
    </source>
</evidence>
<reference evidence="3 4" key="1">
    <citation type="submission" date="2024-10" db="EMBL/GenBank/DDBJ databases">
        <title>Updated reference genomes for cyclostephanoid diatoms.</title>
        <authorList>
            <person name="Roberts W.R."/>
            <person name="Alverson A.J."/>
        </authorList>
    </citation>
    <scope>NUCLEOTIDE SEQUENCE [LARGE SCALE GENOMIC DNA]</scope>
    <source>
        <strain evidence="3 4">AJA276-08</strain>
    </source>
</reference>
<organism evidence="3 4">
    <name type="scientific">Stephanodiscus triporus</name>
    <dbReference type="NCBI Taxonomy" id="2934178"/>
    <lineage>
        <taxon>Eukaryota</taxon>
        <taxon>Sar</taxon>
        <taxon>Stramenopiles</taxon>
        <taxon>Ochrophyta</taxon>
        <taxon>Bacillariophyta</taxon>
        <taxon>Coscinodiscophyceae</taxon>
        <taxon>Thalassiosirophycidae</taxon>
        <taxon>Stephanodiscales</taxon>
        <taxon>Stephanodiscaceae</taxon>
        <taxon>Stephanodiscus</taxon>
    </lineage>
</organism>
<evidence type="ECO:0000313" key="4">
    <source>
        <dbReference type="Proteomes" id="UP001530315"/>
    </source>
</evidence>
<keyword evidence="2" id="KW-1133">Transmembrane helix</keyword>
<accession>A0ABD3QG19</accession>
<feature type="transmembrane region" description="Helical" evidence="2">
    <location>
        <begin position="79"/>
        <end position="98"/>
    </location>
</feature>
<protein>
    <submittedName>
        <fullName evidence="3">Uncharacterized protein</fullName>
    </submittedName>
</protein>
<feature type="compositionally biased region" description="Low complexity" evidence="1">
    <location>
        <begin position="243"/>
        <end position="280"/>
    </location>
</feature>
<evidence type="ECO:0000313" key="3">
    <source>
        <dbReference type="EMBL" id="KAL3799087.1"/>
    </source>
</evidence>
<proteinExistence type="predicted"/>
<feature type="compositionally biased region" description="Acidic residues" evidence="1">
    <location>
        <begin position="129"/>
        <end position="143"/>
    </location>
</feature>
<keyword evidence="4" id="KW-1185">Reference proteome</keyword>
<keyword evidence="2" id="KW-0812">Transmembrane</keyword>
<feature type="compositionally biased region" description="Basic residues" evidence="1">
    <location>
        <begin position="148"/>
        <end position="157"/>
    </location>
</feature>
<evidence type="ECO:0000256" key="1">
    <source>
        <dbReference type="SAM" id="MobiDB-lite"/>
    </source>
</evidence>
<gene>
    <name evidence="3" type="ORF">ACHAW5_007058</name>
</gene>
<feature type="region of interest" description="Disordered" evidence="1">
    <location>
        <begin position="127"/>
        <end position="157"/>
    </location>
</feature>
<dbReference type="EMBL" id="JALLAZ020000268">
    <property type="protein sequence ID" value="KAL3799087.1"/>
    <property type="molecule type" value="Genomic_DNA"/>
</dbReference>
<keyword evidence="2" id="KW-0472">Membrane</keyword>